<dbReference type="GO" id="GO:0005634">
    <property type="term" value="C:nucleus"/>
    <property type="evidence" value="ECO:0007669"/>
    <property type="project" value="TreeGrafter"/>
</dbReference>
<dbReference type="InterPro" id="IPR000719">
    <property type="entry name" value="Prot_kinase_dom"/>
</dbReference>
<feature type="compositionally biased region" description="Basic and acidic residues" evidence="6">
    <location>
        <begin position="485"/>
        <end position="503"/>
    </location>
</feature>
<dbReference type="EMBL" id="AP024446">
    <property type="protein sequence ID" value="BCS24316.1"/>
    <property type="molecule type" value="Genomic_DNA"/>
</dbReference>
<dbReference type="GO" id="GO:0005524">
    <property type="term" value="F:ATP binding"/>
    <property type="evidence" value="ECO:0007669"/>
    <property type="project" value="UniProtKB-KW"/>
</dbReference>
<dbReference type="Proteomes" id="UP000654913">
    <property type="component" value="Chromosome 4"/>
</dbReference>
<dbReference type="InterPro" id="IPR051175">
    <property type="entry name" value="CLK_kinases"/>
</dbReference>
<organism evidence="8 9">
    <name type="scientific">Aspergillus puulaauensis</name>
    <dbReference type="NCBI Taxonomy" id="1220207"/>
    <lineage>
        <taxon>Eukaryota</taxon>
        <taxon>Fungi</taxon>
        <taxon>Dikarya</taxon>
        <taxon>Ascomycota</taxon>
        <taxon>Pezizomycotina</taxon>
        <taxon>Eurotiomycetes</taxon>
        <taxon>Eurotiomycetidae</taxon>
        <taxon>Eurotiales</taxon>
        <taxon>Aspergillaceae</taxon>
        <taxon>Aspergillus</taxon>
    </lineage>
</organism>
<dbReference type="Gene3D" id="3.30.200.20">
    <property type="entry name" value="Phosphorylase Kinase, domain 1"/>
    <property type="match status" value="1"/>
</dbReference>
<feature type="compositionally biased region" description="Acidic residues" evidence="6">
    <location>
        <begin position="446"/>
        <end position="467"/>
    </location>
</feature>
<evidence type="ECO:0000256" key="4">
    <source>
        <dbReference type="ARBA" id="ARBA00022777"/>
    </source>
</evidence>
<keyword evidence="2" id="KW-0808">Transferase</keyword>
<evidence type="ECO:0000313" key="9">
    <source>
        <dbReference type="Proteomes" id="UP000654913"/>
    </source>
</evidence>
<dbReference type="RefSeq" id="XP_041556510.1">
    <property type="nucleotide sequence ID" value="XM_041703868.1"/>
</dbReference>
<dbReference type="SUPFAM" id="SSF56112">
    <property type="entry name" value="Protein kinase-like (PK-like)"/>
    <property type="match status" value="1"/>
</dbReference>
<evidence type="ECO:0000256" key="5">
    <source>
        <dbReference type="ARBA" id="ARBA00022840"/>
    </source>
</evidence>
<dbReference type="Gene3D" id="1.10.510.10">
    <property type="entry name" value="Transferase(Phosphotransferase) domain 1"/>
    <property type="match status" value="2"/>
</dbReference>
<keyword evidence="1" id="KW-0723">Serine/threonine-protein kinase</keyword>
<feature type="compositionally biased region" description="Acidic residues" evidence="6">
    <location>
        <begin position="389"/>
        <end position="435"/>
    </location>
</feature>
<dbReference type="AlphaFoldDB" id="A0A7R7XMM1"/>
<name>A0A7R7XMM1_9EURO</name>
<keyword evidence="5" id="KW-0067">ATP-binding</keyword>
<gene>
    <name evidence="8" type="ORF">APUU_40760S</name>
</gene>
<dbReference type="SMART" id="SM00220">
    <property type="entry name" value="S_TKc"/>
    <property type="match status" value="1"/>
</dbReference>
<evidence type="ECO:0000256" key="3">
    <source>
        <dbReference type="ARBA" id="ARBA00022741"/>
    </source>
</evidence>
<sequence length="580" mass="65573">MSADVEMDFRQLPLSEQNGLDAPSPYRDMVEEVADYRPGLHHPINLGEYIGVCRQYRVLTKLAVGKNSLVWMCRNIRKKPTPYVAIKIRNAHLSHGNRLKEEREMTWHLQNLAKDDPSIAKYCMLPIDEFEIEGPNGTHQCLVYPAAGPQLLEINKKVKGDPVKFLRKLAYQAAEAMAALHRHGICHRDFGPHKLLLRQDSLTGKSKRKALKYLEVGARMKIRIVYNTEGCGLPRSHAPDYIVRPIQYDEIEDDEPKRTKFTSSNICLIDFGESFTLPNQPPNGEVSGGYCAPEVLLESSSKAGMASDIWSLAYTIYEIRTGERLSDERSTDVEDHLVPMVEKLGPLPEPWWSTTWKSRRNYFKDRVDDDGMAIPTKNWSGQIGNEVVSEGDDSDEYDSNEDDSSEDDSSEDDSSEDDSSEDDSDEDDIDEDDFGWGDKCYISDATDSETEGEESNSDDSDDNDETDFVFPTKEDWLTSQGGGNDSDKSKPVNDGSNEHKLDSPSKSPSPLQWTLDFSGVRHFLRRSDGKPWRGKVSGVEAHLLVDLLSMMLKYDPNERPTAEQVLKHPWFSFGMKKNAK</sequence>
<reference evidence="8" key="2">
    <citation type="submission" date="2021-02" db="EMBL/GenBank/DDBJ databases">
        <title>Aspergillus puulaauensis MK2 genome sequence.</title>
        <authorList>
            <person name="Futagami T."/>
            <person name="Mori K."/>
            <person name="Kadooka C."/>
            <person name="Tanaka T."/>
        </authorList>
    </citation>
    <scope>NUCLEOTIDE SEQUENCE</scope>
    <source>
        <strain evidence="8">MK2</strain>
    </source>
</reference>
<keyword evidence="3" id="KW-0547">Nucleotide-binding</keyword>
<dbReference type="PANTHER" id="PTHR45646">
    <property type="entry name" value="SERINE/THREONINE-PROTEIN KINASE DOA-RELATED"/>
    <property type="match status" value="1"/>
</dbReference>
<evidence type="ECO:0000256" key="1">
    <source>
        <dbReference type="ARBA" id="ARBA00022527"/>
    </source>
</evidence>
<evidence type="ECO:0000313" key="8">
    <source>
        <dbReference type="EMBL" id="BCS24316.1"/>
    </source>
</evidence>
<dbReference type="GO" id="GO:0004674">
    <property type="term" value="F:protein serine/threonine kinase activity"/>
    <property type="evidence" value="ECO:0007669"/>
    <property type="project" value="UniProtKB-KW"/>
</dbReference>
<evidence type="ECO:0000256" key="2">
    <source>
        <dbReference type="ARBA" id="ARBA00022679"/>
    </source>
</evidence>
<protein>
    <recommendedName>
        <fullName evidence="7">Protein kinase domain-containing protein</fullName>
    </recommendedName>
</protein>
<feature type="domain" description="Protein kinase" evidence="7">
    <location>
        <begin position="56"/>
        <end position="571"/>
    </location>
</feature>
<dbReference type="GeneID" id="64974321"/>
<dbReference type="InterPro" id="IPR011009">
    <property type="entry name" value="Kinase-like_dom_sf"/>
</dbReference>
<accession>A0A7R7XMM1</accession>
<keyword evidence="4" id="KW-0418">Kinase</keyword>
<dbReference type="PANTHER" id="PTHR45646:SF11">
    <property type="entry name" value="SERINE_THREONINE-PROTEIN KINASE DOA"/>
    <property type="match status" value="1"/>
</dbReference>
<dbReference type="OrthoDB" id="5979581at2759"/>
<reference evidence="8" key="1">
    <citation type="submission" date="2021-01" db="EMBL/GenBank/DDBJ databases">
        <authorList>
            <consortium name="Aspergillus puulaauensis MK2 genome sequencing consortium"/>
            <person name="Kazuki M."/>
            <person name="Futagami T."/>
        </authorList>
    </citation>
    <scope>NUCLEOTIDE SEQUENCE</scope>
    <source>
        <strain evidence="8">MK2</strain>
    </source>
</reference>
<feature type="region of interest" description="Disordered" evidence="6">
    <location>
        <begin position="373"/>
        <end position="512"/>
    </location>
</feature>
<dbReference type="PROSITE" id="PS50011">
    <property type="entry name" value="PROTEIN_KINASE_DOM"/>
    <property type="match status" value="1"/>
</dbReference>
<keyword evidence="9" id="KW-1185">Reference proteome</keyword>
<evidence type="ECO:0000256" key="6">
    <source>
        <dbReference type="SAM" id="MobiDB-lite"/>
    </source>
</evidence>
<dbReference type="Pfam" id="PF00069">
    <property type="entry name" value="Pkinase"/>
    <property type="match status" value="1"/>
</dbReference>
<proteinExistence type="predicted"/>
<dbReference type="KEGG" id="apuu:APUU_40760S"/>
<evidence type="ECO:0000259" key="7">
    <source>
        <dbReference type="PROSITE" id="PS50011"/>
    </source>
</evidence>